<comment type="caution">
    <text evidence="2">The sequence shown here is derived from an EMBL/GenBank/DDBJ whole genome shotgun (WGS) entry which is preliminary data.</text>
</comment>
<proteinExistence type="predicted"/>
<sequence length="2789" mass="305748">MLRVLFGLAVAHTACWGVGHDVTDMSCNLQKRRPDADLHLELELRKPALELADFAMPAASTESARPALLAEGPSSPWLMPGVHFQQCSRPKAKRPTRSLLQTRGQSTEEPLPNRVICPPGQMAIGNFVGDAYQAYHFTCCDAGQQCGGCRKVVNGTCQECAAGYIHQQIPILNITKCFMCDDVPGWQDANGLSCRDYETKGYCPGYVKSGHDEPFHGVRPSEACCACGGGDVLATPTVMRFGYMAVASGDTIDEFPEPQALGTEVSSCNLAQWGLNLTGSGRIQGIVTSLSQNRTSIKCSLVLMQDPMRGISTTADLDVSVGTFSYGEQVLVFKYWGLESEPSSKAFHVHQQTLPQGHSLENFQLNCNCPWLRMLSNGTLVAGPLPTPLEVQGPSLTKLSGMPSCGCEVSDETGVKNWAVGNTPLSTQPLPRKQSQPCKVSAEQVQDAGQMLHDQRLIEGVRQNHLISSFMRMALFAVEHLMGRLWKSGAYKVPVLRSRIGVPLEISPLQERIPGMRWYEDKTLEFPVLENASSGERFVVSPAVRPEILDVQCRDGTNATYAWSRHSGDVTREGKVALNLDPSSGHASGVSLLDLSAEGRGRLQINCSVALGGQLYDKVLPVATLTMDVVDDMCWVPTNISGWFGWETLPSLKDCLHLCRERADCAAVHIEEDGNRTCRAVVSDGQKEAFAGQVLMRLENCSEEDTDLNLTAKGAWYVQGSYAPSNVFKEQVSYSHPGTTPELQFHLVKREFADMQIPKACENASWLLLHTNSSDFKRGRLEAPEYYGKVMACTDKDAGDVVANAFEIGSENFELNFLPAELDDDAILQKPKAEQQAELKPLVRSCELPDSTSFIFGTLQDPEHFSLHPCECFGEKHAQAAPVADSSNLQVPRSGRFNNGTVEDQKIFSGAYTCEDTATLSQSFAVTLSDCASACRGNASCAFYQFTKSTETCTLFERCDLIQQLVVQMVNDLYGIWPTGNFCLIANPEQCWKEIKRRSYLSLTPSAVPRCLFQDQYDACDALQQISGVEAGTCERCQYIDASSEYAAKGMRKEPLPSSFPSASQISVGCNYTTRMFSRQEDDLKWLGPRPTTVFTCVSGEWVGELGPWQHLGNLSCQECIQVGTPSLGSFSNINLPEVYFLEHRLMQVNYASSSGPGCLSASWKTRSPLVLRLRGSNDQELRVLRACGSNQIILQASCSEEASYWQDADLFLHAESPESQTCLFQRDNSLWLDVCGPDALRLERQQLVSDAGCVLAEADDSGDASITVADCSAVKDQSWYFEKGDCLFGMDMVDAVDRKWNFSVPSEGGELGVQLLKFMPETRHSEKDFVWIGMFGGPWEINLAVQQEDSGKLTPVTEEYKASSREGGFVKRNVPGHGWTLAYYRSAQDEEPYYLYDDGGNPASLQLMQYGIADLPNTSFFWEIPDDNRSMIQNKGTGKCLKAPTAPTSMDASKGNGTDCGPDGLLAALDGGEKCASLDNFTDWTKQGTTCLEPFWSTAYDFSCPDGTAMQSTTFPFPVAGSSESLNFSYTCCTPEFSYLQWASGTTPPGIYLTCSDGFLVGLFYSQTGKYDSSITCMGSSFVALDSSRQTLTAGTCDGDDIFQQWEFVEDAQEAQAPDAQETMGDVVSFSSCEASLALDASVSTVTASDLALRIWDDEHLNTQQRQVYQYVTHYEVVIPKRDGNGAEVLFVCQSAESGQGSLCSSKAAVSQEDLSKLYATAATLKIEKVCPVLLNTSFPVNESVAKPMVPNGITLKALAGVMRGAPYKTLPFDNAANPPFYYNGASGQRAQTVGYLSVPASGDAFWGMSCPPGAVVVSQEKTLPHCLDIKAAATQEVQSSYSGSVTCPSGYAVSGWYNLPGIKVQRLGDAGGPPDWTELKVFCRRTALIGFCENPAKPHCSAGHVVNAISYSQNQFKLGCCRFFWPMGVSLMPYGRTANPYLDFEGYYCPAEMGSTGSALYQKTAMGALGEPGTSSDMDFSLVWDKFRGDWILRKGTDELYAVHSALSPVEITDGPISATSIGLLISESEPQVKRQTHWKKPSYPELMEFTATQADYKEYCSPKFLEHPNLYKGDISKMNPCYHTFNAKMVQGGTKTGITERAFWRCSHRSKERTYMKATAENKQEQGAQDFIVQQARLQKAQLALELAAAVVGAIPWGNWGMDGVEAAKETGEASKQAAAKEVKEAVHAEERHSLSSPHFLESEDETIKVEHDKLIVEGDSSLDGGWDFLDDEGIQKSPLSKEPNIFQKAQKKFAKWGTLQNNLQSALDLGGKIAGTTRTLKASSAESTSSSAKEMVGKTLPIFESTDNEVSYKKKLADAAAADCLPLQYGLSKVMCDLFCVQDSVRAGTEAVLESLQESHTILMQNLEALMDYQTNYILWGVGTMVTSAPTAQDGELRGEAPPQPSTLLSELQDIDFESMKATAPRLSRDILHWHESAGQHLYERLASLTVNATKQSWPLRVKAARGMLHHFQASFQQRLRHGARAPPVADKMRLLREDTAQQRKLADKAQALKFDLSLRTFPVPLVEALQRCHEKHSAYVMLHSKALHQMDEALAAARGFTRCETDTKALQEAWQLAIRADERSQESLLEAWAATVTAAESIQDALRDDDVLSLLGDWTKDVEVEVTCQNVTSLAWQSQALATSALDRAAWALTKQVITFQALAVYQQQQLQTKQLEHVAMPDAWEAVRIQLAAAADPGQRLGQRLAREALQALGMEFCPAPLGCVRGFLVGADVGGAVRCEHAGDGAFVLPKHHVSQLIQEMALRPKMLRSLALMQMVEDQVR</sequence>
<evidence type="ECO:0000313" key="3">
    <source>
        <dbReference type="Proteomes" id="UP000604046"/>
    </source>
</evidence>
<name>A0A812P2V9_9DINO</name>
<accession>A0A812P2V9</accession>
<feature type="signal peptide" evidence="1">
    <location>
        <begin position="1"/>
        <end position="17"/>
    </location>
</feature>
<protein>
    <submittedName>
        <fullName evidence="2">Uncharacterized protein</fullName>
    </submittedName>
</protein>
<reference evidence="2" key="1">
    <citation type="submission" date="2021-02" db="EMBL/GenBank/DDBJ databases">
        <authorList>
            <person name="Dougan E. K."/>
            <person name="Rhodes N."/>
            <person name="Thang M."/>
            <person name="Chan C."/>
        </authorList>
    </citation>
    <scope>NUCLEOTIDE SEQUENCE</scope>
</reference>
<keyword evidence="1" id="KW-0732">Signal</keyword>
<dbReference type="EMBL" id="CAJNDS010002087">
    <property type="protein sequence ID" value="CAE7318343.1"/>
    <property type="molecule type" value="Genomic_DNA"/>
</dbReference>
<evidence type="ECO:0000256" key="1">
    <source>
        <dbReference type="SAM" id="SignalP"/>
    </source>
</evidence>
<dbReference type="OrthoDB" id="423668at2759"/>
<keyword evidence="3" id="KW-1185">Reference proteome</keyword>
<organism evidence="2 3">
    <name type="scientific">Symbiodinium natans</name>
    <dbReference type="NCBI Taxonomy" id="878477"/>
    <lineage>
        <taxon>Eukaryota</taxon>
        <taxon>Sar</taxon>
        <taxon>Alveolata</taxon>
        <taxon>Dinophyceae</taxon>
        <taxon>Suessiales</taxon>
        <taxon>Symbiodiniaceae</taxon>
        <taxon>Symbiodinium</taxon>
    </lineage>
</organism>
<feature type="chain" id="PRO_5032857353" evidence="1">
    <location>
        <begin position="18"/>
        <end position="2789"/>
    </location>
</feature>
<gene>
    <name evidence="2" type="ORF">SNAT2548_LOCUS16691</name>
</gene>
<evidence type="ECO:0000313" key="2">
    <source>
        <dbReference type="EMBL" id="CAE7318343.1"/>
    </source>
</evidence>
<dbReference type="Proteomes" id="UP000604046">
    <property type="component" value="Unassembled WGS sequence"/>
</dbReference>